<evidence type="ECO:0000313" key="2">
    <source>
        <dbReference type="Proteomes" id="UP000187209"/>
    </source>
</evidence>
<reference evidence="1 2" key="1">
    <citation type="submission" date="2016-11" db="EMBL/GenBank/DDBJ databases">
        <title>The macronuclear genome of Stentor coeruleus: a giant cell with tiny introns.</title>
        <authorList>
            <person name="Slabodnick M."/>
            <person name="Ruby J.G."/>
            <person name="Reiff S.B."/>
            <person name="Swart E.C."/>
            <person name="Gosai S."/>
            <person name="Prabakaran S."/>
            <person name="Witkowska E."/>
            <person name="Larue G.E."/>
            <person name="Fisher S."/>
            <person name="Freeman R.M."/>
            <person name="Gunawardena J."/>
            <person name="Chu W."/>
            <person name="Stover N.A."/>
            <person name="Gregory B.D."/>
            <person name="Nowacki M."/>
            <person name="Derisi J."/>
            <person name="Roy S.W."/>
            <person name="Marshall W.F."/>
            <person name="Sood P."/>
        </authorList>
    </citation>
    <scope>NUCLEOTIDE SEQUENCE [LARGE SCALE GENOMIC DNA]</scope>
    <source>
        <strain evidence="1">WM001</strain>
    </source>
</reference>
<organism evidence="1 2">
    <name type="scientific">Stentor coeruleus</name>
    <dbReference type="NCBI Taxonomy" id="5963"/>
    <lineage>
        <taxon>Eukaryota</taxon>
        <taxon>Sar</taxon>
        <taxon>Alveolata</taxon>
        <taxon>Ciliophora</taxon>
        <taxon>Postciliodesmatophora</taxon>
        <taxon>Heterotrichea</taxon>
        <taxon>Heterotrichida</taxon>
        <taxon>Stentoridae</taxon>
        <taxon>Stentor</taxon>
    </lineage>
</organism>
<name>A0A1R2BIL3_9CILI</name>
<proteinExistence type="predicted"/>
<comment type="caution">
    <text evidence="1">The sequence shown here is derived from an EMBL/GenBank/DDBJ whole genome shotgun (WGS) entry which is preliminary data.</text>
</comment>
<protein>
    <submittedName>
        <fullName evidence="1">Uncharacterized protein</fullName>
    </submittedName>
</protein>
<evidence type="ECO:0000313" key="1">
    <source>
        <dbReference type="EMBL" id="OMJ76616.1"/>
    </source>
</evidence>
<sequence>MMKSDLLKLKEELAALKSLENDCTISKMQEENFILKTQADKLKNEFLSVKEVNEGLKKSIAMKEEILAQIACKKIGKDYESNKNYVEEGKNEEEIGDQVSKLGERLNDIMRRYTAMPK</sequence>
<accession>A0A1R2BIL3</accession>
<dbReference type="Proteomes" id="UP000187209">
    <property type="component" value="Unassembled WGS sequence"/>
</dbReference>
<dbReference type="EMBL" id="MPUH01000622">
    <property type="protein sequence ID" value="OMJ76616.1"/>
    <property type="molecule type" value="Genomic_DNA"/>
</dbReference>
<gene>
    <name evidence="1" type="ORF">SteCoe_23996</name>
</gene>
<dbReference type="AlphaFoldDB" id="A0A1R2BIL3"/>
<keyword evidence="2" id="KW-1185">Reference proteome</keyword>